<protein>
    <submittedName>
        <fullName evidence="1">Uncharacterized protein</fullName>
    </submittedName>
</protein>
<reference evidence="1 2" key="1">
    <citation type="submission" date="2019-02" db="EMBL/GenBank/DDBJ databases">
        <title>Halonotius sp. a new haloqrchaeon isolated from saline water.</title>
        <authorList>
            <person name="Duran-Viseras A."/>
            <person name="Sanchez-Porro C."/>
            <person name="Ventosa A."/>
        </authorList>
    </citation>
    <scope>NUCLEOTIDE SEQUENCE [LARGE SCALE GENOMIC DNA]</scope>
    <source>
        <strain evidence="1 2">F9-27</strain>
    </source>
</reference>
<proteinExistence type="predicted"/>
<name>A0A544QLJ5_9EURY</name>
<gene>
    <name evidence="1" type="ORF">EWF95_10555</name>
</gene>
<sequence length="147" mass="15485">MSDPDSTADTPRDSAPRQLVVGVDLTLHSPAGEITVQTADGRLVVDADSLAAVRALYGLRGNVRATASNWLPKLDAIADETPLVFNSPAEIRVRGRPVARYTPGRASSRLGRLLSIGPIQPAPGGLLGAIGSDLRERIGRWIGSRGL</sequence>
<organism evidence="1 2">
    <name type="scientific">Halonotius roseus</name>
    <dbReference type="NCBI Taxonomy" id="2511997"/>
    <lineage>
        <taxon>Archaea</taxon>
        <taxon>Methanobacteriati</taxon>
        <taxon>Methanobacteriota</taxon>
        <taxon>Stenosarchaea group</taxon>
        <taxon>Halobacteria</taxon>
        <taxon>Halobacteriales</taxon>
        <taxon>Haloferacaceae</taxon>
        <taxon>Halonotius</taxon>
    </lineage>
</organism>
<dbReference type="Proteomes" id="UP000315385">
    <property type="component" value="Unassembled WGS sequence"/>
</dbReference>
<comment type="caution">
    <text evidence="1">The sequence shown here is derived from an EMBL/GenBank/DDBJ whole genome shotgun (WGS) entry which is preliminary data.</text>
</comment>
<keyword evidence="2" id="KW-1185">Reference proteome</keyword>
<dbReference type="OrthoDB" id="339722at2157"/>
<evidence type="ECO:0000313" key="1">
    <source>
        <dbReference type="EMBL" id="TQQ79452.1"/>
    </source>
</evidence>
<evidence type="ECO:0000313" key="2">
    <source>
        <dbReference type="Proteomes" id="UP000315385"/>
    </source>
</evidence>
<dbReference type="AlphaFoldDB" id="A0A544QLJ5"/>
<dbReference type="RefSeq" id="WP_142444042.1">
    <property type="nucleotide sequence ID" value="NZ_SESI01000003.1"/>
</dbReference>
<dbReference type="EMBL" id="SESI01000003">
    <property type="protein sequence ID" value="TQQ79452.1"/>
    <property type="molecule type" value="Genomic_DNA"/>
</dbReference>
<accession>A0A544QLJ5</accession>